<sequence length="352" mass="40609">MDKKIKVLFTIPNFKNAGSRYVLVSIIKKIDTTRFEVFIGVEKYPEHIPNIISKDRQILIPRTGKILKDISTFSKILKKHKIEIVHSWDYKSNFIKALACKRSSVAYLYTKKNDSWSKRWFVKSLLAKHIAYDNPEMKNKFFSGLLLRNKITFIPHGVDINTFKPKKLKEVATENFNICTVGNINKNKNQLFTVKTLIDLPDFVHLRLYGKPEPNYLKKLKEVIKKNNLEDRVHIKGVVPNDELPLILQNQDLFVLASKNEGLPVSVLEALACGVPVLCSDSGGGSRFIFKDKLGGKVFNLKNSEVFIKEVLKYVHDKEFYKTKTKEAVQLAHQFDICKEVTSYEKLYEKII</sequence>
<protein>
    <submittedName>
        <fullName evidence="2">Glycosyltransferase</fullName>
    </submittedName>
</protein>
<keyword evidence="2" id="KW-0808">Transferase</keyword>
<organism evidence="2 3">
    <name type="scientific">Marixanthomonas ophiurae</name>
    <dbReference type="NCBI Taxonomy" id="387659"/>
    <lineage>
        <taxon>Bacteria</taxon>
        <taxon>Pseudomonadati</taxon>
        <taxon>Bacteroidota</taxon>
        <taxon>Flavobacteriia</taxon>
        <taxon>Flavobacteriales</taxon>
        <taxon>Flavobacteriaceae</taxon>
        <taxon>Marixanthomonas</taxon>
    </lineage>
</organism>
<reference evidence="2 3" key="1">
    <citation type="journal article" date="2007" name="Int. J. Syst. Evol. Microbiol.">
        <title>Marixanthomonas ophiurae gen. nov., sp. nov., a marine bacterium of the family Flavobacteriaceae isolated from a deep-sea brittle star.</title>
        <authorList>
            <person name="Romanenko L.A."/>
            <person name="Uchino M."/>
            <person name="Frolova G.M."/>
            <person name="Mikhailov V.V."/>
        </authorList>
    </citation>
    <scope>NUCLEOTIDE SEQUENCE [LARGE SCALE GENOMIC DNA]</scope>
    <source>
        <strain evidence="2 3">KMM 3046</strain>
    </source>
</reference>
<dbReference type="SUPFAM" id="SSF53756">
    <property type="entry name" value="UDP-Glycosyltransferase/glycogen phosphorylase"/>
    <property type="match status" value="1"/>
</dbReference>
<dbReference type="PANTHER" id="PTHR45947:SF3">
    <property type="entry name" value="SULFOQUINOVOSYL TRANSFERASE SQD2"/>
    <property type="match status" value="1"/>
</dbReference>
<feature type="domain" description="Glycosyl transferase family 1" evidence="1">
    <location>
        <begin position="172"/>
        <end position="323"/>
    </location>
</feature>
<keyword evidence="3" id="KW-1185">Reference proteome</keyword>
<dbReference type="OrthoDB" id="7560678at2"/>
<dbReference type="RefSeq" id="WP_117159109.1">
    <property type="nucleotide sequence ID" value="NZ_QVID01000001.1"/>
</dbReference>
<dbReference type="EMBL" id="QVID01000001">
    <property type="protein sequence ID" value="RFN60050.1"/>
    <property type="molecule type" value="Genomic_DNA"/>
</dbReference>
<name>A0A3E1QD19_9FLAO</name>
<dbReference type="AlphaFoldDB" id="A0A3E1QD19"/>
<dbReference type="CDD" id="cd03801">
    <property type="entry name" value="GT4_PimA-like"/>
    <property type="match status" value="1"/>
</dbReference>
<accession>A0A3E1QD19</accession>
<gene>
    <name evidence="2" type="ORF">DZ858_08380</name>
</gene>
<proteinExistence type="predicted"/>
<evidence type="ECO:0000313" key="2">
    <source>
        <dbReference type="EMBL" id="RFN60050.1"/>
    </source>
</evidence>
<evidence type="ECO:0000313" key="3">
    <source>
        <dbReference type="Proteomes" id="UP000261082"/>
    </source>
</evidence>
<dbReference type="PANTHER" id="PTHR45947">
    <property type="entry name" value="SULFOQUINOVOSYL TRANSFERASE SQD2"/>
    <property type="match status" value="1"/>
</dbReference>
<evidence type="ECO:0000259" key="1">
    <source>
        <dbReference type="Pfam" id="PF00534"/>
    </source>
</evidence>
<dbReference type="Proteomes" id="UP000261082">
    <property type="component" value="Unassembled WGS sequence"/>
</dbReference>
<dbReference type="Gene3D" id="3.40.50.2000">
    <property type="entry name" value="Glycogen Phosphorylase B"/>
    <property type="match status" value="2"/>
</dbReference>
<dbReference type="InterPro" id="IPR050194">
    <property type="entry name" value="Glycosyltransferase_grp1"/>
</dbReference>
<dbReference type="Pfam" id="PF00534">
    <property type="entry name" value="Glycos_transf_1"/>
    <property type="match status" value="1"/>
</dbReference>
<comment type="caution">
    <text evidence="2">The sequence shown here is derived from an EMBL/GenBank/DDBJ whole genome shotgun (WGS) entry which is preliminary data.</text>
</comment>
<dbReference type="GO" id="GO:0016757">
    <property type="term" value="F:glycosyltransferase activity"/>
    <property type="evidence" value="ECO:0007669"/>
    <property type="project" value="InterPro"/>
</dbReference>
<dbReference type="InterPro" id="IPR001296">
    <property type="entry name" value="Glyco_trans_1"/>
</dbReference>